<comment type="caution">
    <text evidence="6">The sequence shown here is derived from an EMBL/GenBank/DDBJ whole genome shotgun (WGS) entry which is preliminary data.</text>
</comment>
<keyword evidence="1" id="KW-0597">Phosphoprotein</keyword>
<keyword evidence="2" id="KW-1277">Toxin-antitoxin system</keyword>
<proteinExistence type="predicted"/>
<evidence type="ECO:0000256" key="2">
    <source>
        <dbReference type="ARBA" id="ARBA00022649"/>
    </source>
</evidence>
<evidence type="ECO:0000256" key="3">
    <source>
        <dbReference type="ARBA" id="ARBA00022722"/>
    </source>
</evidence>
<dbReference type="PANTHER" id="PTHR34139">
    <property type="entry name" value="UPF0331 PROTEIN MJ0127"/>
    <property type="match status" value="1"/>
</dbReference>
<protein>
    <submittedName>
        <fullName evidence="6">HepT-like ribonuclease domain-containing protein</fullName>
    </submittedName>
</protein>
<dbReference type="Pfam" id="PF01934">
    <property type="entry name" value="HepT-like"/>
    <property type="match status" value="1"/>
</dbReference>
<reference evidence="6 7" key="1">
    <citation type="submission" date="2024-01" db="EMBL/GenBank/DDBJ databases">
        <title>novel species in genus Adlercreutzia.</title>
        <authorList>
            <person name="Liu X."/>
        </authorList>
    </citation>
    <scope>NUCLEOTIDE SEQUENCE [LARGE SCALE GENOMIC DNA]</scope>
    <source>
        <strain evidence="6 7">R22</strain>
    </source>
</reference>
<name>A0ABU6IYV0_9ACTN</name>
<keyword evidence="3" id="KW-0540">Nuclease</keyword>
<evidence type="ECO:0000313" key="6">
    <source>
        <dbReference type="EMBL" id="MEC4295039.1"/>
    </source>
</evidence>
<dbReference type="RefSeq" id="WP_326454732.1">
    <property type="nucleotide sequence ID" value="NZ_JAYMFH010000007.1"/>
</dbReference>
<keyword evidence="4" id="KW-0547">Nucleotide-binding</keyword>
<sequence>MKDSDVRILKKIVSEIEYLESLLAEIDLGSFLADETIERASSMTTINVGELAKRLSKEFYAEHPGTELRFAAKTRDVYAHGYFTLSFETVYKTAVEDYPRLKLAVLEMIEEEEAARDALYEEELMEAIGDGRADIAAGRYVVGIESARERLRQLKNESSGDSE</sequence>
<evidence type="ECO:0000313" key="7">
    <source>
        <dbReference type="Proteomes" id="UP001343724"/>
    </source>
</evidence>
<evidence type="ECO:0000256" key="5">
    <source>
        <dbReference type="ARBA" id="ARBA00022801"/>
    </source>
</evidence>
<evidence type="ECO:0000256" key="1">
    <source>
        <dbReference type="ARBA" id="ARBA00022553"/>
    </source>
</evidence>
<keyword evidence="5" id="KW-0378">Hydrolase</keyword>
<keyword evidence="7" id="KW-1185">Reference proteome</keyword>
<dbReference type="InterPro" id="IPR008201">
    <property type="entry name" value="HepT-like"/>
</dbReference>
<dbReference type="InterPro" id="IPR051813">
    <property type="entry name" value="HepT_RNase_toxin"/>
</dbReference>
<accession>A0ABU6IYV0</accession>
<gene>
    <name evidence="6" type="ORF">VJ920_06930</name>
</gene>
<dbReference type="Proteomes" id="UP001343724">
    <property type="component" value="Unassembled WGS sequence"/>
</dbReference>
<dbReference type="PANTHER" id="PTHR34139:SF1">
    <property type="entry name" value="RNASE MJ1380-RELATED"/>
    <property type="match status" value="1"/>
</dbReference>
<dbReference type="EMBL" id="JAYMFH010000007">
    <property type="protein sequence ID" value="MEC4295039.1"/>
    <property type="molecule type" value="Genomic_DNA"/>
</dbReference>
<organism evidence="6 7">
    <name type="scientific">Adlercreutzia shanghongiae</name>
    <dbReference type="NCBI Taxonomy" id="3111773"/>
    <lineage>
        <taxon>Bacteria</taxon>
        <taxon>Bacillati</taxon>
        <taxon>Actinomycetota</taxon>
        <taxon>Coriobacteriia</taxon>
        <taxon>Eggerthellales</taxon>
        <taxon>Eggerthellaceae</taxon>
        <taxon>Adlercreutzia</taxon>
    </lineage>
</organism>
<evidence type="ECO:0000256" key="4">
    <source>
        <dbReference type="ARBA" id="ARBA00022741"/>
    </source>
</evidence>